<dbReference type="AlphaFoldDB" id="A0A919U1Y6"/>
<dbReference type="Pfam" id="PF12686">
    <property type="entry name" value="DUF3800"/>
    <property type="match status" value="1"/>
</dbReference>
<proteinExistence type="predicted"/>
<dbReference type="EMBL" id="BONO01000004">
    <property type="protein sequence ID" value="GIG35438.1"/>
    <property type="molecule type" value="Genomic_DNA"/>
</dbReference>
<organism evidence="1 2">
    <name type="scientific">Cellulomonas pakistanensis</name>
    <dbReference type="NCBI Taxonomy" id="992287"/>
    <lineage>
        <taxon>Bacteria</taxon>
        <taxon>Bacillati</taxon>
        <taxon>Actinomycetota</taxon>
        <taxon>Actinomycetes</taxon>
        <taxon>Micrococcales</taxon>
        <taxon>Cellulomonadaceae</taxon>
        <taxon>Cellulomonas</taxon>
    </lineage>
</organism>
<protein>
    <recommendedName>
        <fullName evidence="3">DUF3800 domain-containing protein</fullName>
    </recommendedName>
</protein>
<evidence type="ECO:0000313" key="1">
    <source>
        <dbReference type="EMBL" id="GIG35438.1"/>
    </source>
</evidence>
<dbReference type="Proteomes" id="UP000642125">
    <property type="component" value="Unassembled WGS sequence"/>
</dbReference>
<comment type="caution">
    <text evidence="1">The sequence shown here is derived from an EMBL/GenBank/DDBJ whole genome shotgun (WGS) entry which is preliminary data.</text>
</comment>
<evidence type="ECO:0008006" key="3">
    <source>
        <dbReference type="Google" id="ProtNLM"/>
    </source>
</evidence>
<evidence type="ECO:0000313" key="2">
    <source>
        <dbReference type="Proteomes" id="UP000642125"/>
    </source>
</evidence>
<gene>
    <name evidence="1" type="ORF">Cpa01nite_08190</name>
</gene>
<reference evidence="1" key="1">
    <citation type="submission" date="2021-01" db="EMBL/GenBank/DDBJ databases">
        <title>Whole genome shotgun sequence of Cellulomonas pakistanensis NBRC 110800.</title>
        <authorList>
            <person name="Komaki H."/>
            <person name="Tamura T."/>
        </authorList>
    </citation>
    <scope>NUCLEOTIDE SEQUENCE</scope>
    <source>
        <strain evidence="1">NBRC 110800</strain>
    </source>
</reference>
<accession>A0A919U1Y6</accession>
<name>A0A919U1Y6_9CELL</name>
<dbReference type="RefSeq" id="WP_203667478.1">
    <property type="nucleotide sequence ID" value="NZ_BONO01000004.1"/>
</dbReference>
<dbReference type="InterPro" id="IPR024524">
    <property type="entry name" value="DUF3800"/>
</dbReference>
<keyword evidence="2" id="KW-1185">Reference proteome</keyword>
<sequence>MTDQAPAPGRTLYVFLDESGNLDFSGRGTDHFVVSAVYTTEPCRSAAVMQALKYDLLGCGSTDLDFHATNNTRGTRLRVSGAITTLSGTIAVHTLWIDKHLAHPSQHDDVTMMSFFGTAMGRWIGKAVSGDHTQVVMVFDSVLTGKKQGAFKAAVKPALKQLGIPFRVAFHPVKSDLNGQIADYFSWAWLRYVESGDPSGVDALAGIRWTRFNLYQRGTRRWW</sequence>